<evidence type="ECO:0000256" key="1">
    <source>
        <dbReference type="SAM" id="Coils"/>
    </source>
</evidence>
<feature type="compositionally biased region" description="Polar residues" evidence="2">
    <location>
        <begin position="1"/>
        <end position="19"/>
    </location>
</feature>
<reference evidence="4" key="1">
    <citation type="journal article" date="2023" name="Commun. Biol.">
        <title>Genome analysis of Parmales, the sister group of diatoms, reveals the evolutionary specialization of diatoms from phago-mixotrophs to photoautotrophs.</title>
        <authorList>
            <person name="Ban H."/>
            <person name="Sato S."/>
            <person name="Yoshikawa S."/>
            <person name="Yamada K."/>
            <person name="Nakamura Y."/>
            <person name="Ichinomiya M."/>
            <person name="Sato N."/>
            <person name="Blanc-Mathieu R."/>
            <person name="Endo H."/>
            <person name="Kuwata A."/>
            <person name="Ogata H."/>
        </authorList>
    </citation>
    <scope>NUCLEOTIDE SEQUENCE [LARGE SCALE GENOMIC DNA]</scope>
    <source>
        <strain evidence="4">NIES 3700</strain>
    </source>
</reference>
<dbReference type="OrthoDB" id="120976at2759"/>
<dbReference type="InterPro" id="IPR032675">
    <property type="entry name" value="LRR_dom_sf"/>
</dbReference>
<dbReference type="SUPFAM" id="SSF52047">
    <property type="entry name" value="RNI-like"/>
    <property type="match status" value="1"/>
</dbReference>
<dbReference type="PANTHER" id="PTHR24114:SF2">
    <property type="entry name" value="F-BOX DOMAIN-CONTAINING PROTEIN-RELATED"/>
    <property type="match status" value="1"/>
</dbReference>
<dbReference type="InterPro" id="IPR052394">
    <property type="entry name" value="LRR-containing"/>
</dbReference>
<gene>
    <name evidence="3" type="ORF">TrLO_g11842</name>
</gene>
<feature type="region of interest" description="Disordered" evidence="2">
    <location>
        <begin position="386"/>
        <end position="410"/>
    </location>
</feature>
<keyword evidence="1" id="KW-0175">Coiled coil</keyword>
<protein>
    <recommendedName>
        <fullName evidence="5">RNI-like protein</fullName>
    </recommendedName>
</protein>
<accession>A0A9W7KYY6</accession>
<keyword evidence="4" id="KW-1185">Reference proteome</keyword>
<name>A0A9W7KYY6_9STRA</name>
<evidence type="ECO:0000313" key="3">
    <source>
        <dbReference type="EMBL" id="GMI16325.1"/>
    </source>
</evidence>
<dbReference type="Gene3D" id="3.80.10.10">
    <property type="entry name" value="Ribonuclease Inhibitor"/>
    <property type="match status" value="1"/>
</dbReference>
<feature type="compositionally biased region" description="Polar residues" evidence="2">
    <location>
        <begin position="103"/>
        <end position="113"/>
    </location>
</feature>
<evidence type="ECO:0000256" key="2">
    <source>
        <dbReference type="SAM" id="MobiDB-lite"/>
    </source>
</evidence>
<dbReference type="AlphaFoldDB" id="A0A9W7KYY6"/>
<sequence length="772" mass="86614">MSSGTPQTLTSPSKLQANTAPRLENTPFTPFSTLGASKVATGVPTNFSPKTRTTIKLSEVERETGLVDSMTNAPNWDGINTWSIESRGTDSGSMTGMMPPLFENSSKGSQSFIGSRPLPKAPVHTSEVNLSARSFSERMLVDMRDSSISVGQEQVKMLTKQNDQLRRNLNEVEAEMITLQEALEARDGTIHHKDRELEEIQRECQQLMAEMQKAEGRESAMDLAAKQNTHLLRLLEQEEAKREVLSDDKEALTGQLEVVRDALTKTTRESAEIEATLKERMKRTRQKAFEKTKEADEMKTKAMQVEASLKETERIAKFEIGNMKDELVKRREKVYELLDKLQKTEDDYNKTKDSSERQQELLDSSYERANELERRLQNARLELAEREGEVAKREEELNTKETEFEERTEGLRRENTDLEKQLGTASQTILDLVERHKSNQIRKEEDDLKFEALQQEHELTRDQNVRLLESLNVKSKAYIQLEADHADAQAEIQKMMAAEEETPRVDDVVVSVSVDKGVGGGKDAKNPKKLLAKEAAARRQLFENFAVSVCHVNLVSDALGSKFLVEARNALVLDNCNIDDVDMITLVSVLKGSKTILELNLISNKITDAGATALAGYLSLANCKLSYIDLRNNFISMSGVRKLAEALQGNKGRGLEHVYVHNDGRIDGIGLDPRKVNNNSEEKKEGGGGDTTVDKLKNAMSSICVIDVRENFPEGKDSLGKPVGTEKTLWKKIGDELPTEEEIKIKARKARALKERKKNAEYRDEVVGNVYG</sequence>
<dbReference type="SMART" id="SM00368">
    <property type="entry name" value="LRR_RI"/>
    <property type="match status" value="2"/>
</dbReference>
<evidence type="ECO:0000313" key="4">
    <source>
        <dbReference type="Proteomes" id="UP001165122"/>
    </source>
</evidence>
<dbReference type="EMBL" id="BRXW01000249">
    <property type="protein sequence ID" value="GMI16325.1"/>
    <property type="molecule type" value="Genomic_DNA"/>
</dbReference>
<organism evidence="3 4">
    <name type="scientific">Triparma laevis f. longispina</name>
    <dbReference type="NCBI Taxonomy" id="1714387"/>
    <lineage>
        <taxon>Eukaryota</taxon>
        <taxon>Sar</taxon>
        <taxon>Stramenopiles</taxon>
        <taxon>Ochrophyta</taxon>
        <taxon>Bolidophyceae</taxon>
        <taxon>Parmales</taxon>
        <taxon>Triparmaceae</taxon>
        <taxon>Triparma</taxon>
    </lineage>
</organism>
<comment type="caution">
    <text evidence="3">The sequence shown here is derived from an EMBL/GenBank/DDBJ whole genome shotgun (WGS) entry which is preliminary data.</text>
</comment>
<feature type="region of interest" description="Disordered" evidence="2">
    <location>
        <begin position="1"/>
        <end position="50"/>
    </location>
</feature>
<feature type="region of interest" description="Disordered" evidence="2">
    <location>
        <begin position="102"/>
        <end position="125"/>
    </location>
</feature>
<dbReference type="PANTHER" id="PTHR24114">
    <property type="entry name" value="LEUCINE RICH REPEAT FAMILY PROTEIN"/>
    <property type="match status" value="1"/>
</dbReference>
<evidence type="ECO:0008006" key="5">
    <source>
        <dbReference type="Google" id="ProtNLM"/>
    </source>
</evidence>
<proteinExistence type="predicted"/>
<feature type="compositionally biased region" description="Polar residues" evidence="2">
    <location>
        <begin position="26"/>
        <end position="35"/>
    </location>
</feature>
<feature type="coiled-coil region" evidence="1">
    <location>
        <begin position="148"/>
        <end position="255"/>
    </location>
</feature>
<dbReference type="Proteomes" id="UP001165122">
    <property type="component" value="Unassembled WGS sequence"/>
</dbReference>
<feature type="region of interest" description="Disordered" evidence="2">
    <location>
        <begin position="670"/>
        <end position="692"/>
    </location>
</feature>